<feature type="binding site" description="via persulfide group" evidence="10">
    <location>
        <position position="330"/>
    </location>
    <ligand>
        <name>[2Fe-2S] cluster</name>
        <dbReference type="ChEBI" id="CHEBI:190135"/>
        <note>ligand shared with IscU</note>
    </ligand>
</feature>
<dbReference type="InterPro" id="IPR015424">
    <property type="entry name" value="PyrdxlP-dep_Trfase"/>
</dbReference>
<dbReference type="GO" id="GO:0051537">
    <property type="term" value="F:2 iron, 2 sulfur cluster binding"/>
    <property type="evidence" value="ECO:0007669"/>
    <property type="project" value="UniProtKB-UniRule"/>
</dbReference>
<dbReference type="Gene3D" id="3.40.640.10">
    <property type="entry name" value="Type I PLP-dependent aspartate aminotransferase-like (Major domain)"/>
    <property type="match status" value="1"/>
</dbReference>
<evidence type="ECO:0000256" key="5">
    <source>
        <dbReference type="ARBA" id="ARBA00022723"/>
    </source>
</evidence>
<comment type="similarity">
    <text evidence="2 10">Belongs to the class-V pyridoxal-phosphate-dependent aminotransferase family. NifS/IscS subfamily.</text>
</comment>
<dbReference type="Pfam" id="PF00266">
    <property type="entry name" value="Aminotran_5"/>
    <property type="match status" value="1"/>
</dbReference>
<dbReference type="InterPro" id="IPR015422">
    <property type="entry name" value="PyrdxlP-dep_Trfase_small"/>
</dbReference>
<dbReference type="InterPro" id="IPR017772">
    <property type="entry name" value="Cys_deSase_NifS_bac/arc"/>
</dbReference>
<evidence type="ECO:0000256" key="1">
    <source>
        <dbReference type="ARBA" id="ARBA00001933"/>
    </source>
</evidence>
<comment type="pathway">
    <text evidence="10">Cofactor biosynthesis; iron-sulfur cluster biosynthesis.</text>
</comment>
<dbReference type="InterPro" id="IPR016454">
    <property type="entry name" value="Cysteine_dSase"/>
</dbReference>
<feature type="binding site" evidence="10">
    <location>
        <position position="184"/>
    </location>
    <ligand>
        <name>pyridoxal 5'-phosphate</name>
        <dbReference type="ChEBI" id="CHEBI:597326"/>
    </ligand>
</feature>
<evidence type="ECO:0000256" key="2">
    <source>
        <dbReference type="ARBA" id="ARBA00006490"/>
    </source>
</evidence>
<evidence type="ECO:0000256" key="3">
    <source>
        <dbReference type="ARBA" id="ARBA00022490"/>
    </source>
</evidence>
<evidence type="ECO:0000256" key="10">
    <source>
        <dbReference type="HAMAP-Rule" id="MF_00331"/>
    </source>
</evidence>
<keyword evidence="14" id="KW-1185">Reference proteome</keyword>
<dbReference type="GO" id="GO:0030170">
    <property type="term" value="F:pyridoxal phosphate binding"/>
    <property type="evidence" value="ECO:0007669"/>
    <property type="project" value="UniProtKB-UniRule"/>
</dbReference>
<gene>
    <name evidence="13" type="primary">nifS</name>
    <name evidence="10" type="synonym">iscS</name>
    <name evidence="13" type="ORF">H8S23_10765</name>
</gene>
<name>A0A923I813_9FIRM</name>
<dbReference type="GO" id="GO:0031071">
    <property type="term" value="F:cysteine desulfurase activity"/>
    <property type="evidence" value="ECO:0007669"/>
    <property type="project" value="UniProtKB-UniRule"/>
</dbReference>
<comment type="subunit">
    <text evidence="10">Homodimer. Forms a heterotetramer with IscU, interacts with other sulfur acceptors.</text>
</comment>
<feature type="binding site" evidence="10">
    <location>
        <begin position="75"/>
        <end position="76"/>
    </location>
    <ligand>
        <name>pyridoxal 5'-phosphate</name>
        <dbReference type="ChEBI" id="CHEBI:597326"/>
    </ligand>
</feature>
<keyword evidence="8 10" id="KW-0411">Iron-sulfur</keyword>
<dbReference type="PANTHER" id="PTHR11601">
    <property type="entry name" value="CYSTEINE DESULFURYLASE FAMILY MEMBER"/>
    <property type="match status" value="1"/>
</dbReference>
<feature type="domain" description="Aminotransferase class V" evidence="12">
    <location>
        <begin position="8"/>
        <end position="369"/>
    </location>
</feature>
<dbReference type="AlphaFoldDB" id="A0A923I813"/>
<dbReference type="FunFam" id="3.40.640.10:FF:000084">
    <property type="entry name" value="IscS-like cysteine desulfurase"/>
    <property type="match status" value="1"/>
</dbReference>
<proteinExistence type="inferred from homology"/>
<reference evidence="13" key="1">
    <citation type="submission" date="2020-08" db="EMBL/GenBank/DDBJ databases">
        <title>Genome public.</title>
        <authorList>
            <person name="Liu C."/>
            <person name="Sun Q."/>
        </authorList>
    </citation>
    <scope>NUCLEOTIDE SEQUENCE</scope>
    <source>
        <strain evidence="13">BX8</strain>
    </source>
</reference>
<dbReference type="PROSITE" id="PS00595">
    <property type="entry name" value="AA_TRANSFER_CLASS_5"/>
    <property type="match status" value="1"/>
</dbReference>
<dbReference type="Gene3D" id="1.10.260.50">
    <property type="match status" value="1"/>
</dbReference>
<evidence type="ECO:0000256" key="11">
    <source>
        <dbReference type="RuleBase" id="RU004504"/>
    </source>
</evidence>
<feature type="binding site" evidence="10">
    <location>
        <position position="242"/>
    </location>
    <ligand>
        <name>pyridoxal 5'-phosphate</name>
        <dbReference type="ChEBI" id="CHEBI:597326"/>
    </ligand>
</feature>
<keyword evidence="7 10" id="KW-0408">Iron</keyword>
<dbReference type="InterPro" id="IPR000192">
    <property type="entry name" value="Aminotrans_V_dom"/>
</dbReference>
<dbReference type="Gene3D" id="3.90.1150.10">
    <property type="entry name" value="Aspartate Aminotransferase, domain 1"/>
    <property type="match status" value="1"/>
</dbReference>
<comment type="caution">
    <text evidence="13">The sequence shown here is derived from an EMBL/GenBank/DDBJ whole genome shotgun (WGS) entry which is preliminary data.</text>
</comment>
<dbReference type="PIRSF" id="PIRSF005572">
    <property type="entry name" value="NifS"/>
    <property type="match status" value="1"/>
</dbReference>
<feature type="modified residue" description="N6-(pyridoxal phosphate)lysine" evidence="10">
    <location>
        <position position="207"/>
    </location>
</feature>
<dbReference type="SUPFAM" id="SSF53383">
    <property type="entry name" value="PLP-dependent transferases"/>
    <property type="match status" value="1"/>
</dbReference>
<evidence type="ECO:0000256" key="7">
    <source>
        <dbReference type="ARBA" id="ARBA00023004"/>
    </source>
</evidence>
<comment type="catalytic activity">
    <reaction evidence="9 10">
        <text>(sulfur carrier)-H + L-cysteine = (sulfur carrier)-SH + L-alanine</text>
        <dbReference type="Rhea" id="RHEA:43892"/>
        <dbReference type="Rhea" id="RHEA-COMP:14737"/>
        <dbReference type="Rhea" id="RHEA-COMP:14739"/>
        <dbReference type="ChEBI" id="CHEBI:29917"/>
        <dbReference type="ChEBI" id="CHEBI:35235"/>
        <dbReference type="ChEBI" id="CHEBI:57972"/>
        <dbReference type="ChEBI" id="CHEBI:64428"/>
        <dbReference type="EC" id="2.8.1.7"/>
    </reaction>
</comment>
<dbReference type="EMBL" id="JACONZ010000004">
    <property type="protein sequence ID" value="MBC5581986.1"/>
    <property type="molecule type" value="Genomic_DNA"/>
</dbReference>
<comment type="cofactor">
    <cofactor evidence="1 10 11">
        <name>pyridoxal 5'-phosphate</name>
        <dbReference type="ChEBI" id="CHEBI:597326"/>
    </cofactor>
</comment>
<evidence type="ECO:0000313" key="14">
    <source>
        <dbReference type="Proteomes" id="UP000659630"/>
    </source>
</evidence>
<dbReference type="InterPro" id="IPR010240">
    <property type="entry name" value="Cys_deSase_IscS"/>
</dbReference>
<evidence type="ECO:0000313" key="13">
    <source>
        <dbReference type="EMBL" id="MBC5581986.1"/>
    </source>
</evidence>
<feature type="binding site" evidence="10">
    <location>
        <position position="156"/>
    </location>
    <ligand>
        <name>pyridoxal 5'-phosphate</name>
        <dbReference type="ChEBI" id="CHEBI:597326"/>
    </ligand>
</feature>
<keyword evidence="10" id="KW-0001">2Fe-2S</keyword>
<sequence>MEQTGKIIYLDNAATTPVSGPVLDAMLPYFSQHYGNPSSVYGIARQSKEALDAARTQVAAALNCLPEEVFFTGCGSESDNWAVKGIAHKLAAQGKRHLITTSIEHHAILHSMAELEKEGFEVTYLPVDADGLVSPDQVRAAIRPDTALVSVMYANNEIGTVEPVAEIGAVCREAGVLFHTDAVQAAGTLKINVQAQKIDALSLSAHKFNGPKGVGALYLKKGLRLPNLIDGGGQENGRRAGTENVAGIVGLGKALELANAQLAEKAVHLEKLRDYVIRTVRQSIPNVKLNGHPTRRLPGNVNLSFEGIEGEGMLLLLDMKGVCASSGSACTSGSLDPSHVLLAIGLPHEIAHGSLRLTFGPQNTMEDAQAACSALQEIIPRLRAMSPVWDKIEKGEAKPLLG</sequence>
<keyword evidence="4 10" id="KW-0808">Transferase</keyword>
<comment type="subcellular location">
    <subcellularLocation>
        <location evidence="10">Cytoplasm</location>
    </subcellularLocation>
</comment>
<dbReference type="GO" id="GO:0046872">
    <property type="term" value="F:metal ion binding"/>
    <property type="evidence" value="ECO:0007669"/>
    <property type="project" value="UniProtKB-KW"/>
</dbReference>
<evidence type="ECO:0000256" key="4">
    <source>
        <dbReference type="ARBA" id="ARBA00022679"/>
    </source>
</evidence>
<dbReference type="EC" id="2.8.1.7" evidence="10"/>
<dbReference type="InterPro" id="IPR020578">
    <property type="entry name" value="Aminotrans_V_PyrdxlP_BS"/>
</dbReference>
<dbReference type="GO" id="GO:0006520">
    <property type="term" value="P:amino acid metabolic process"/>
    <property type="evidence" value="ECO:0007669"/>
    <property type="project" value="InterPro"/>
</dbReference>
<dbReference type="NCBIfam" id="NF002806">
    <property type="entry name" value="PRK02948.1"/>
    <property type="match status" value="1"/>
</dbReference>
<keyword evidence="6 10" id="KW-0663">Pyridoxal phosphate</keyword>
<dbReference type="HAMAP" id="MF_00331">
    <property type="entry name" value="Cys_desulf_IscS"/>
    <property type="match status" value="1"/>
</dbReference>
<protein>
    <recommendedName>
        <fullName evidence="10">Cysteine desulfurase IscS</fullName>
        <ecNumber evidence="10">2.8.1.7</ecNumber>
    </recommendedName>
</protein>
<accession>A0A923I813</accession>
<evidence type="ECO:0000256" key="8">
    <source>
        <dbReference type="ARBA" id="ARBA00023014"/>
    </source>
</evidence>
<dbReference type="NCBIfam" id="TIGR03402">
    <property type="entry name" value="FeS_nifS"/>
    <property type="match status" value="1"/>
</dbReference>
<dbReference type="RefSeq" id="WP_186888605.1">
    <property type="nucleotide sequence ID" value="NZ_JACONZ010000004.1"/>
</dbReference>
<comment type="function">
    <text evidence="10">Master enzyme that delivers sulfur to a number of partners involved in Fe-S cluster assembly, tRNA modification or cofactor biosynthesis. Catalyzes the removal of elemental sulfur atoms from cysteine to produce alanine. Functions as a sulfur delivery protein for Fe-S cluster synthesis onto IscU, an Fe-S scaffold assembly protein, as well as other S acceptor proteins.</text>
</comment>
<dbReference type="Proteomes" id="UP000659630">
    <property type="component" value="Unassembled WGS sequence"/>
</dbReference>
<evidence type="ECO:0000259" key="12">
    <source>
        <dbReference type="Pfam" id="PF00266"/>
    </source>
</evidence>
<dbReference type="GO" id="GO:0044571">
    <property type="term" value="P:[2Fe-2S] cluster assembly"/>
    <property type="evidence" value="ECO:0007669"/>
    <property type="project" value="UniProtKB-UniRule"/>
</dbReference>
<dbReference type="GO" id="GO:1990221">
    <property type="term" value="C:L-cysteine desulfurase complex"/>
    <property type="evidence" value="ECO:0007669"/>
    <property type="project" value="UniProtKB-ARBA"/>
</dbReference>
<organism evidence="13 14">
    <name type="scientific">Anaerofilum hominis</name>
    <dbReference type="NCBI Taxonomy" id="2763016"/>
    <lineage>
        <taxon>Bacteria</taxon>
        <taxon>Bacillati</taxon>
        <taxon>Bacillota</taxon>
        <taxon>Clostridia</taxon>
        <taxon>Eubacteriales</taxon>
        <taxon>Oscillospiraceae</taxon>
        <taxon>Anaerofilum</taxon>
    </lineage>
</organism>
<evidence type="ECO:0000256" key="6">
    <source>
        <dbReference type="ARBA" id="ARBA00022898"/>
    </source>
</evidence>
<keyword evidence="3 10" id="KW-0963">Cytoplasm</keyword>
<dbReference type="PANTHER" id="PTHR11601:SF34">
    <property type="entry name" value="CYSTEINE DESULFURASE"/>
    <property type="match status" value="1"/>
</dbReference>
<evidence type="ECO:0000256" key="9">
    <source>
        <dbReference type="ARBA" id="ARBA00050776"/>
    </source>
</evidence>
<feature type="binding site" evidence="10">
    <location>
        <begin position="204"/>
        <end position="206"/>
    </location>
    <ligand>
        <name>pyridoxal 5'-phosphate</name>
        <dbReference type="ChEBI" id="CHEBI:597326"/>
    </ligand>
</feature>
<dbReference type="InterPro" id="IPR015421">
    <property type="entry name" value="PyrdxlP-dep_Trfase_major"/>
</dbReference>
<keyword evidence="5 10" id="KW-0479">Metal-binding</keyword>
<feature type="active site" description="Cysteine persulfide intermediate" evidence="10">
    <location>
        <position position="330"/>
    </location>
</feature>